<evidence type="ECO:0000313" key="3">
    <source>
        <dbReference type="Proteomes" id="UP000037751"/>
    </source>
</evidence>
<organism evidence="2 3">
    <name type="scientific">Malassezia pachydermatis</name>
    <dbReference type="NCBI Taxonomy" id="77020"/>
    <lineage>
        <taxon>Eukaryota</taxon>
        <taxon>Fungi</taxon>
        <taxon>Dikarya</taxon>
        <taxon>Basidiomycota</taxon>
        <taxon>Ustilaginomycotina</taxon>
        <taxon>Malasseziomycetes</taxon>
        <taxon>Malasseziales</taxon>
        <taxon>Malasseziaceae</taxon>
        <taxon>Malassezia</taxon>
    </lineage>
</organism>
<dbReference type="VEuPathDB" id="FungiDB:Malapachy_2621"/>
<dbReference type="STRING" id="77020.A0A0M8MX56"/>
<dbReference type="GO" id="GO:0000731">
    <property type="term" value="P:DNA synthesis involved in DNA repair"/>
    <property type="evidence" value="ECO:0007669"/>
    <property type="project" value="InterPro"/>
</dbReference>
<proteinExistence type="predicted"/>
<dbReference type="Proteomes" id="UP000037751">
    <property type="component" value="Unassembled WGS sequence"/>
</dbReference>
<evidence type="ECO:0000256" key="1">
    <source>
        <dbReference type="SAM" id="MobiDB-lite"/>
    </source>
</evidence>
<name>A0A0M8MX56_9BASI</name>
<dbReference type="AlphaFoldDB" id="A0A0M8MX56"/>
<dbReference type="GeneID" id="28728984"/>
<comment type="caution">
    <text evidence="2">The sequence shown here is derived from an EMBL/GenBank/DDBJ whole genome shotgun (WGS) entry which is preliminary data.</text>
</comment>
<dbReference type="GO" id="GO:0003887">
    <property type="term" value="F:DNA-directed DNA polymerase activity"/>
    <property type="evidence" value="ECO:0007669"/>
    <property type="project" value="TreeGrafter"/>
</dbReference>
<evidence type="ECO:0000313" key="2">
    <source>
        <dbReference type="EMBL" id="KOS15600.1"/>
    </source>
</evidence>
<keyword evidence="3" id="KW-1185">Reference proteome</keyword>
<dbReference type="InterPro" id="IPR007218">
    <property type="entry name" value="DNA_pol_delta_4"/>
</dbReference>
<reference evidence="2 3" key="1">
    <citation type="submission" date="2015-07" db="EMBL/GenBank/DDBJ databases">
        <title>Draft Genome Sequence of Malassezia furfur CBS1878 and Malassezia pachydermatis CBS1879.</title>
        <authorList>
            <person name="Triana S."/>
            <person name="Ohm R."/>
            <person name="Gonzalez A."/>
            <person name="DeCock H."/>
            <person name="Restrepo S."/>
            <person name="Celis A."/>
        </authorList>
    </citation>
    <scope>NUCLEOTIDE SEQUENCE [LARGE SCALE GENOMIC DNA]</scope>
    <source>
        <strain evidence="2 3">CBS 1879</strain>
    </source>
</reference>
<protein>
    <submittedName>
        <fullName evidence="2">Dna polymerase delta subunit 4</fullName>
    </submittedName>
</protein>
<dbReference type="PANTHER" id="PTHR14303">
    <property type="entry name" value="DNA POLYMERASE DELTA SUBUNIT 4"/>
    <property type="match status" value="1"/>
</dbReference>
<dbReference type="Pfam" id="PF04081">
    <property type="entry name" value="DNA_pol_delta_4"/>
    <property type="match status" value="1"/>
</dbReference>
<sequence length="170" mass="18595">MPTSRSKPGQALGLTSAKARSSIARASGKRAAKIDQAAKAVQAAVEVPPKTAEPPARTYPPALLKQAEGRPTLDTESAKYDALWEHAKKTMGMEPIHAASTNRIEHILRVFDMDPTYGPCMGMTRLERWQRAKDIGEDPPDELREILLTREGILDFQYSVLDQSASIAVA</sequence>
<dbReference type="OrthoDB" id="337486at2759"/>
<accession>A0A0M8MX56</accession>
<dbReference type="GO" id="GO:0006261">
    <property type="term" value="P:DNA-templated DNA replication"/>
    <property type="evidence" value="ECO:0007669"/>
    <property type="project" value="TreeGrafter"/>
</dbReference>
<dbReference type="EMBL" id="LGAV01000002">
    <property type="protein sequence ID" value="KOS15600.1"/>
    <property type="molecule type" value="Genomic_DNA"/>
</dbReference>
<dbReference type="RefSeq" id="XP_017993232.1">
    <property type="nucleotide sequence ID" value="XM_018137109.1"/>
</dbReference>
<gene>
    <name evidence="2" type="ORF">Malapachy_2621</name>
</gene>
<feature type="region of interest" description="Disordered" evidence="1">
    <location>
        <begin position="1"/>
        <end position="21"/>
    </location>
</feature>
<dbReference type="GO" id="GO:0043625">
    <property type="term" value="C:delta DNA polymerase complex"/>
    <property type="evidence" value="ECO:0007669"/>
    <property type="project" value="TreeGrafter"/>
</dbReference>
<dbReference type="PANTHER" id="PTHR14303:SF0">
    <property type="entry name" value="DNA POLYMERASE DELTA SUBUNIT 4"/>
    <property type="match status" value="1"/>
</dbReference>